<dbReference type="AlphaFoldDB" id="A0A0F9A6J6"/>
<comment type="caution">
    <text evidence="1">The sequence shown here is derived from an EMBL/GenBank/DDBJ whole genome shotgun (WGS) entry which is preliminary data.</text>
</comment>
<name>A0A0F9A6J6_9ZZZZ</name>
<accession>A0A0F9A6J6</accession>
<organism evidence="1">
    <name type="scientific">marine sediment metagenome</name>
    <dbReference type="NCBI Taxonomy" id="412755"/>
    <lineage>
        <taxon>unclassified sequences</taxon>
        <taxon>metagenomes</taxon>
        <taxon>ecological metagenomes</taxon>
    </lineage>
</organism>
<reference evidence="1" key="1">
    <citation type="journal article" date="2015" name="Nature">
        <title>Complex archaea that bridge the gap between prokaryotes and eukaryotes.</title>
        <authorList>
            <person name="Spang A."/>
            <person name="Saw J.H."/>
            <person name="Jorgensen S.L."/>
            <person name="Zaremba-Niedzwiedzka K."/>
            <person name="Martijn J."/>
            <person name="Lind A.E."/>
            <person name="van Eijk R."/>
            <person name="Schleper C."/>
            <person name="Guy L."/>
            <person name="Ettema T.J."/>
        </authorList>
    </citation>
    <scope>NUCLEOTIDE SEQUENCE</scope>
</reference>
<proteinExistence type="predicted"/>
<feature type="non-terminal residue" evidence="1">
    <location>
        <position position="31"/>
    </location>
</feature>
<dbReference type="EMBL" id="LAZR01059436">
    <property type="protein sequence ID" value="KKK67786.1"/>
    <property type="molecule type" value="Genomic_DNA"/>
</dbReference>
<evidence type="ECO:0000313" key="1">
    <source>
        <dbReference type="EMBL" id="KKK67786.1"/>
    </source>
</evidence>
<protein>
    <submittedName>
        <fullName evidence="1">Uncharacterized protein</fullName>
    </submittedName>
</protein>
<sequence>MENKKYNKDEALAKIKAKISNFYESVGRGGG</sequence>
<gene>
    <name evidence="1" type="ORF">LCGC14_2950570</name>
</gene>